<dbReference type="InterPro" id="IPR000944">
    <property type="entry name" value="Tscrpt_reg_Rrf2"/>
</dbReference>
<organism evidence="1 2">
    <name type="scientific">Clostridium amylolyticum</name>
    <dbReference type="NCBI Taxonomy" id="1121298"/>
    <lineage>
        <taxon>Bacteria</taxon>
        <taxon>Bacillati</taxon>
        <taxon>Bacillota</taxon>
        <taxon>Clostridia</taxon>
        <taxon>Eubacteriales</taxon>
        <taxon>Clostridiaceae</taxon>
        <taxon>Clostridium</taxon>
    </lineage>
</organism>
<dbReference type="OrthoDB" id="9808360at2"/>
<dbReference type="GO" id="GO:0003700">
    <property type="term" value="F:DNA-binding transcription factor activity"/>
    <property type="evidence" value="ECO:0007669"/>
    <property type="project" value="TreeGrafter"/>
</dbReference>
<protein>
    <submittedName>
        <fullName evidence="1">Transcriptional regulator, BadM/Rrf2 family</fullName>
    </submittedName>
</protein>
<dbReference type="PANTHER" id="PTHR33221:SF2">
    <property type="entry name" value="TRANSCRIPTIONAL REGULATOR"/>
    <property type="match status" value="1"/>
</dbReference>
<dbReference type="Pfam" id="PF02082">
    <property type="entry name" value="Rrf2"/>
    <property type="match status" value="1"/>
</dbReference>
<name>A0A1M6B2L6_9CLOT</name>
<dbReference type="STRING" id="1121298.SAMN05444401_0607"/>
<sequence>MKITQEVDYALRVMLFLSKSKESRVEARRISEEENIPLRFLLKLLRKLTTADIVKSFRGVKGGYALNMLPENITLKMVVEAVEGELYINKCMENPEYCNLGRRENCLVHKALSRVQKALIKELDSINFKDIMNNNI</sequence>
<dbReference type="Proteomes" id="UP000184080">
    <property type="component" value="Unassembled WGS sequence"/>
</dbReference>
<dbReference type="NCBIfam" id="TIGR00738">
    <property type="entry name" value="rrf2_super"/>
    <property type="match status" value="1"/>
</dbReference>
<dbReference type="SUPFAM" id="SSF46785">
    <property type="entry name" value="Winged helix' DNA-binding domain"/>
    <property type="match status" value="1"/>
</dbReference>
<dbReference type="PROSITE" id="PS51197">
    <property type="entry name" value="HTH_RRF2_2"/>
    <property type="match status" value="1"/>
</dbReference>
<reference evidence="1 2" key="1">
    <citation type="submission" date="2016-11" db="EMBL/GenBank/DDBJ databases">
        <authorList>
            <person name="Jaros S."/>
            <person name="Januszkiewicz K."/>
            <person name="Wedrychowicz H."/>
        </authorList>
    </citation>
    <scope>NUCLEOTIDE SEQUENCE [LARGE SCALE GENOMIC DNA]</scope>
    <source>
        <strain evidence="1 2">DSM 21864</strain>
    </source>
</reference>
<dbReference type="FunFam" id="1.10.10.10:FF:000735">
    <property type="entry name" value="Rrf2 family transcriptional regulator"/>
    <property type="match status" value="1"/>
</dbReference>
<gene>
    <name evidence="1" type="ORF">SAMN05444401_0607</name>
</gene>
<evidence type="ECO:0000313" key="1">
    <source>
        <dbReference type="EMBL" id="SHI42920.1"/>
    </source>
</evidence>
<evidence type="ECO:0000313" key="2">
    <source>
        <dbReference type="Proteomes" id="UP000184080"/>
    </source>
</evidence>
<proteinExistence type="predicted"/>
<dbReference type="Gene3D" id="1.10.10.10">
    <property type="entry name" value="Winged helix-like DNA-binding domain superfamily/Winged helix DNA-binding domain"/>
    <property type="match status" value="1"/>
</dbReference>
<dbReference type="InterPro" id="IPR036390">
    <property type="entry name" value="WH_DNA-bd_sf"/>
</dbReference>
<dbReference type="RefSeq" id="WP_073003724.1">
    <property type="nucleotide sequence ID" value="NZ_FQZO01000001.1"/>
</dbReference>
<dbReference type="GO" id="GO:0005829">
    <property type="term" value="C:cytosol"/>
    <property type="evidence" value="ECO:0007669"/>
    <property type="project" value="TreeGrafter"/>
</dbReference>
<dbReference type="AlphaFoldDB" id="A0A1M6B2L6"/>
<accession>A0A1M6B2L6</accession>
<keyword evidence="2" id="KW-1185">Reference proteome</keyword>
<dbReference type="EMBL" id="FQZO01000001">
    <property type="protein sequence ID" value="SHI42920.1"/>
    <property type="molecule type" value="Genomic_DNA"/>
</dbReference>
<dbReference type="PANTHER" id="PTHR33221">
    <property type="entry name" value="WINGED HELIX-TURN-HELIX TRANSCRIPTIONAL REGULATOR, RRF2 FAMILY"/>
    <property type="match status" value="1"/>
</dbReference>
<dbReference type="InterPro" id="IPR036388">
    <property type="entry name" value="WH-like_DNA-bd_sf"/>
</dbReference>